<dbReference type="InterPro" id="IPR029058">
    <property type="entry name" value="AB_hydrolase_fold"/>
</dbReference>
<feature type="chain" id="PRO_5031430815" evidence="2">
    <location>
        <begin position="22"/>
        <end position="674"/>
    </location>
</feature>
<dbReference type="Gene3D" id="2.120.10.30">
    <property type="entry name" value="TolB, C-terminal domain"/>
    <property type="match status" value="1"/>
</dbReference>
<dbReference type="PANTHER" id="PTHR36842">
    <property type="entry name" value="PROTEIN TOLB HOMOLOG"/>
    <property type="match status" value="1"/>
</dbReference>
<dbReference type="GO" id="GO:0006508">
    <property type="term" value="P:proteolysis"/>
    <property type="evidence" value="ECO:0007669"/>
    <property type="project" value="InterPro"/>
</dbReference>
<evidence type="ECO:0000313" key="4">
    <source>
        <dbReference type="EMBL" id="NML12186.1"/>
    </source>
</evidence>
<evidence type="ECO:0000256" key="1">
    <source>
        <dbReference type="ARBA" id="ARBA00009820"/>
    </source>
</evidence>
<dbReference type="NCBIfam" id="NF033523">
    <property type="entry name" value="lasso_peptidase"/>
    <property type="match status" value="1"/>
</dbReference>
<proteinExistence type="inferred from homology"/>
<organism evidence="4 5">
    <name type="scientific">Sphingobium psychrophilum</name>
    <dbReference type="NCBI Taxonomy" id="2728834"/>
    <lineage>
        <taxon>Bacteria</taxon>
        <taxon>Pseudomonadati</taxon>
        <taxon>Pseudomonadota</taxon>
        <taxon>Alphaproteobacteria</taxon>
        <taxon>Sphingomonadales</taxon>
        <taxon>Sphingomonadaceae</taxon>
        <taxon>Sphingobium</taxon>
    </lineage>
</organism>
<protein>
    <submittedName>
        <fullName evidence="4">Atxe2 family lasso peptide isopeptidase</fullName>
    </submittedName>
</protein>
<dbReference type="InterPro" id="IPR011659">
    <property type="entry name" value="WD40"/>
</dbReference>
<sequence>MLALMAVAALALSQAAPPPQADRCTERLHWRSAAGSTRPSDIDVLVELRDIGGQADVEAPFTVSPDGRKIALTLRRADAGRNDFCQGIVILDIRSGEVSAPILIGGGVALNRYDLPKIPDFSGGVLAAVIPRWSPDGTWLAYTERRDGIVQIMRVAVAGGEPLQVTHSPVDVRDFSWSKDGKEIEYATRPDDPSAAQAVIEEGKDGYRFDGRWMPEWRFSPFPRPTATRRFAVALSSGAIRAADAATAGSVGPGSAINASGFEARIAFRTTGLINGPKFITASRKGGERLECRDAACAKARQLWWRDERRLLFSSETGPADSLTEIVSWDLTTNKRRRLLLTSDRVDGCRPSAEGLVCAVESSTVPRRLMAIDYDTGAERELLDPNPEWRAIALGEVRRLHWKNDIGLESFGDLVLPPGVTKAAGLPLVVVGYQSRGFLRGGTGDLFPIFPLAARGFAVLVYTRPAFFGYLKPVETQAEADRRGFEGWADKKSGASSILAAIAMLEKEGVVDPNRIGLTGFSDGVDKATYLLIHHNVFRAVAMAGCCSDPLMVNASIGPYLAKVATAAGFPAYKDRNSERVREYSLAANAAHVDTPILIQSADREYMHSLEVEAAFRQEGKPLSLYVFPDEYHIFWQPAHRRAAYARNIDWFEYHLLADGKGPLPRSLAPLVQP</sequence>
<dbReference type="InterPro" id="IPR001375">
    <property type="entry name" value="Peptidase_S9_cat"/>
</dbReference>
<reference evidence="4 5" key="1">
    <citation type="submission" date="2020-04" db="EMBL/GenBank/DDBJ databases">
        <title>Sphingobium sp. AR-3-1 isolated from Arctic soil.</title>
        <authorList>
            <person name="Dahal R.H."/>
            <person name="Chaudhary D.K."/>
        </authorList>
    </citation>
    <scope>NUCLEOTIDE SEQUENCE [LARGE SCALE GENOMIC DNA]</scope>
    <source>
        <strain evidence="4 5">AR-3-1</strain>
    </source>
</reference>
<dbReference type="InterPro" id="IPR011042">
    <property type="entry name" value="6-blade_b-propeller_TolB-like"/>
</dbReference>
<dbReference type="GO" id="GO:0008236">
    <property type="term" value="F:serine-type peptidase activity"/>
    <property type="evidence" value="ECO:0007669"/>
    <property type="project" value="InterPro"/>
</dbReference>
<feature type="domain" description="Peptidase S9 prolyl oligopeptidase catalytic" evidence="3">
    <location>
        <begin position="493"/>
        <end position="656"/>
    </location>
</feature>
<dbReference type="Pfam" id="PF00326">
    <property type="entry name" value="Peptidase_S9"/>
    <property type="match status" value="1"/>
</dbReference>
<dbReference type="EMBL" id="JABBFV010000017">
    <property type="protein sequence ID" value="NML12186.1"/>
    <property type="molecule type" value="Genomic_DNA"/>
</dbReference>
<feature type="signal peptide" evidence="2">
    <location>
        <begin position="1"/>
        <end position="21"/>
    </location>
</feature>
<comment type="caution">
    <text evidence="4">The sequence shown here is derived from an EMBL/GenBank/DDBJ whole genome shotgun (WGS) entry which is preliminary data.</text>
</comment>
<dbReference type="Gene3D" id="3.40.50.1820">
    <property type="entry name" value="alpha/beta hydrolase"/>
    <property type="match status" value="1"/>
</dbReference>
<accession>A0A7X9WYG0</accession>
<evidence type="ECO:0000256" key="2">
    <source>
        <dbReference type="SAM" id="SignalP"/>
    </source>
</evidence>
<gene>
    <name evidence="4" type="ORF">HHL08_18885</name>
</gene>
<dbReference type="AlphaFoldDB" id="A0A7X9WYG0"/>
<name>A0A7X9WYG0_9SPHN</name>
<dbReference type="Pfam" id="PF07676">
    <property type="entry name" value="PD40"/>
    <property type="match status" value="1"/>
</dbReference>
<dbReference type="Proteomes" id="UP000519023">
    <property type="component" value="Unassembled WGS sequence"/>
</dbReference>
<dbReference type="SUPFAM" id="SSF53474">
    <property type="entry name" value="alpha/beta-Hydrolases"/>
    <property type="match status" value="1"/>
</dbReference>
<evidence type="ECO:0000313" key="5">
    <source>
        <dbReference type="Proteomes" id="UP000519023"/>
    </source>
</evidence>
<keyword evidence="5" id="KW-1185">Reference proteome</keyword>
<evidence type="ECO:0000259" key="3">
    <source>
        <dbReference type="Pfam" id="PF00326"/>
    </source>
</evidence>
<dbReference type="InterPro" id="IPR053536">
    <property type="entry name" value="Lasso_peptide_isopeptidase"/>
</dbReference>
<comment type="similarity">
    <text evidence="1">Belongs to the TolB family.</text>
</comment>
<dbReference type="SUPFAM" id="SSF82171">
    <property type="entry name" value="DPP6 N-terminal domain-like"/>
    <property type="match status" value="1"/>
</dbReference>
<dbReference type="PANTHER" id="PTHR36842:SF1">
    <property type="entry name" value="PROTEIN TOLB"/>
    <property type="match status" value="1"/>
</dbReference>
<keyword evidence="2" id="KW-0732">Signal</keyword>